<reference evidence="2" key="1">
    <citation type="submission" date="2020-09" db="EMBL/GenBank/DDBJ databases">
        <authorList>
            <person name="Kikuchi T."/>
        </authorList>
    </citation>
    <scope>NUCLEOTIDE SEQUENCE</scope>
    <source>
        <strain evidence="2">SH1</strain>
    </source>
</reference>
<protein>
    <submittedName>
        <fullName evidence="2">Uncharacterized protein</fullName>
    </submittedName>
</protein>
<evidence type="ECO:0000313" key="3">
    <source>
        <dbReference type="Proteomes" id="UP000614601"/>
    </source>
</evidence>
<name>A0A811L0M1_9BILA</name>
<keyword evidence="3" id="KW-1185">Reference proteome</keyword>
<dbReference type="Proteomes" id="UP000783686">
    <property type="component" value="Unassembled WGS sequence"/>
</dbReference>
<dbReference type="OrthoDB" id="5802612at2759"/>
<dbReference type="Proteomes" id="UP000614601">
    <property type="component" value="Unassembled WGS sequence"/>
</dbReference>
<feature type="signal peptide" evidence="1">
    <location>
        <begin position="1"/>
        <end position="20"/>
    </location>
</feature>
<dbReference type="EMBL" id="CAJFCW020000004">
    <property type="protein sequence ID" value="CAG9115539.1"/>
    <property type="molecule type" value="Genomic_DNA"/>
</dbReference>
<evidence type="ECO:0000256" key="1">
    <source>
        <dbReference type="SAM" id="SignalP"/>
    </source>
</evidence>
<proteinExistence type="predicted"/>
<feature type="chain" id="PRO_5036221177" evidence="1">
    <location>
        <begin position="21"/>
        <end position="113"/>
    </location>
</feature>
<organism evidence="2 3">
    <name type="scientific">Bursaphelenchus okinawaensis</name>
    <dbReference type="NCBI Taxonomy" id="465554"/>
    <lineage>
        <taxon>Eukaryota</taxon>
        <taxon>Metazoa</taxon>
        <taxon>Ecdysozoa</taxon>
        <taxon>Nematoda</taxon>
        <taxon>Chromadorea</taxon>
        <taxon>Rhabditida</taxon>
        <taxon>Tylenchina</taxon>
        <taxon>Tylenchomorpha</taxon>
        <taxon>Aphelenchoidea</taxon>
        <taxon>Aphelenchoididae</taxon>
        <taxon>Bursaphelenchus</taxon>
    </lineage>
</organism>
<sequence>MQPVLVLCVVAATVCGTVNAFYALPPSFQRYMSDRSILRPSAPLPQLVPFLPSVPVALDEEPVMVGPVAKTFIETQVPRRSLRQFAGETHQMKRMRPCFYSPIQCLMKKRSEN</sequence>
<comment type="caution">
    <text evidence="2">The sequence shown here is derived from an EMBL/GenBank/DDBJ whole genome shotgun (WGS) entry which is preliminary data.</text>
</comment>
<dbReference type="AlphaFoldDB" id="A0A811L0M1"/>
<accession>A0A811L0M1</accession>
<evidence type="ECO:0000313" key="2">
    <source>
        <dbReference type="EMBL" id="CAD5221836.1"/>
    </source>
</evidence>
<dbReference type="EMBL" id="CAJFDH010000004">
    <property type="protein sequence ID" value="CAD5221836.1"/>
    <property type="molecule type" value="Genomic_DNA"/>
</dbReference>
<gene>
    <name evidence="2" type="ORF">BOKJ2_LOCUS9644</name>
</gene>
<keyword evidence="1" id="KW-0732">Signal</keyword>